<keyword evidence="4" id="KW-0378">Hydrolase</keyword>
<evidence type="ECO:0000256" key="6">
    <source>
        <dbReference type="ARBA" id="ARBA00023049"/>
    </source>
</evidence>
<evidence type="ECO:0000313" key="9">
    <source>
        <dbReference type="EMBL" id="RLE53212.1"/>
    </source>
</evidence>
<evidence type="ECO:0000256" key="3">
    <source>
        <dbReference type="ARBA" id="ARBA00022670"/>
    </source>
</evidence>
<dbReference type="SMART" id="SM00631">
    <property type="entry name" value="Zn_pept"/>
    <property type="match status" value="1"/>
</dbReference>
<dbReference type="Pfam" id="PF00246">
    <property type="entry name" value="Peptidase_M14"/>
    <property type="match status" value="1"/>
</dbReference>
<evidence type="ECO:0000256" key="4">
    <source>
        <dbReference type="ARBA" id="ARBA00022801"/>
    </source>
</evidence>
<dbReference type="PANTHER" id="PTHR11705">
    <property type="entry name" value="PROTEASE FAMILY M14 CARBOXYPEPTIDASE A,B"/>
    <property type="match status" value="1"/>
</dbReference>
<dbReference type="PRINTS" id="PR00765">
    <property type="entry name" value="CRBOXYPTASEA"/>
</dbReference>
<organism evidence="9 10">
    <name type="scientific">Thermoproteota archaeon</name>
    <dbReference type="NCBI Taxonomy" id="2056631"/>
    <lineage>
        <taxon>Archaea</taxon>
        <taxon>Thermoproteota</taxon>
    </lineage>
</organism>
<dbReference type="GO" id="GO:0005615">
    <property type="term" value="C:extracellular space"/>
    <property type="evidence" value="ECO:0007669"/>
    <property type="project" value="TreeGrafter"/>
</dbReference>
<feature type="domain" description="Peptidase M14" evidence="8">
    <location>
        <begin position="190"/>
        <end position="536"/>
    </location>
</feature>
<evidence type="ECO:0000256" key="1">
    <source>
        <dbReference type="ARBA" id="ARBA00001947"/>
    </source>
</evidence>
<dbReference type="CDD" id="cd00596">
    <property type="entry name" value="Peptidase_M14_like"/>
    <property type="match status" value="1"/>
</dbReference>
<dbReference type="GO" id="GO:0006508">
    <property type="term" value="P:proteolysis"/>
    <property type="evidence" value="ECO:0007669"/>
    <property type="project" value="UniProtKB-KW"/>
</dbReference>
<keyword evidence="7" id="KW-1133">Transmembrane helix</keyword>
<dbReference type="EMBL" id="QMRA01000077">
    <property type="protein sequence ID" value="RLE53212.1"/>
    <property type="molecule type" value="Genomic_DNA"/>
</dbReference>
<dbReference type="GO" id="GO:0008270">
    <property type="term" value="F:zinc ion binding"/>
    <property type="evidence" value="ECO:0007669"/>
    <property type="project" value="InterPro"/>
</dbReference>
<reference evidence="9 10" key="1">
    <citation type="submission" date="2018-06" db="EMBL/GenBank/DDBJ databases">
        <title>Extensive metabolic versatility and redundancy in microbially diverse, dynamic hydrothermal sediments.</title>
        <authorList>
            <person name="Dombrowski N."/>
            <person name="Teske A."/>
            <person name="Baker B.J."/>
        </authorList>
    </citation>
    <scope>NUCLEOTIDE SEQUENCE [LARGE SCALE GENOMIC DNA]</scope>
    <source>
        <strain evidence="9">B20_G2</strain>
    </source>
</reference>
<dbReference type="GO" id="GO:0004181">
    <property type="term" value="F:metallocarboxypeptidase activity"/>
    <property type="evidence" value="ECO:0007669"/>
    <property type="project" value="InterPro"/>
</dbReference>
<dbReference type="InterPro" id="IPR000834">
    <property type="entry name" value="Peptidase_M14"/>
</dbReference>
<dbReference type="SUPFAM" id="SSF53187">
    <property type="entry name" value="Zn-dependent exopeptidases"/>
    <property type="match status" value="1"/>
</dbReference>
<comment type="similarity">
    <text evidence="2">Belongs to the peptidase M14 family.</text>
</comment>
<protein>
    <recommendedName>
        <fullName evidence="8">Peptidase M14 domain-containing protein</fullName>
    </recommendedName>
</protein>
<dbReference type="Proteomes" id="UP000269499">
    <property type="component" value="Unassembled WGS sequence"/>
</dbReference>
<evidence type="ECO:0000313" key="10">
    <source>
        <dbReference type="Proteomes" id="UP000269499"/>
    </source>
</evidence>
<evidence type="ECO:0000256" key="2">
    <source>
        <dbReference type="ARBA" id="ARBA00005988"/>
    </source>
</evidence>
<comment type="caution">
    <text evidence="9">The sequence shown here is derived from an EMBL/GenBank/DDBJ whole genome shotgun (WGS) entry which is preliminary data.</text>
</comment>
<keyword evidence="3" id="KW-0645">Protease</keyword>
<proteinExistence type="inferred from homology"/>
<name>A0A497F1U0_9CREN</name>
<feature type="transmembrane region" description="Helical" evidence="7">
    <location>
        <begin position="493"/>
        <end position="510"/>
    </location>
</feature>
<keyword evidence="7" id="KW-0472">Membrane</keyword>
<evidence type="ECO:0000259" key="8">
    <source>
        <dbReference type="PROSITE" id="PS52035"/>
    </source>
</evidence>
<dbReference type="AlphaFoldDB" id="A0A497F1U0"/>
<keyword evidence="6" id="KW-0482">Metalloprotease</keyword>
<evidence type="ECO:0000256" key="7">
    <source>
        <dbReference type="SAM" id="Phobius"/>
    </source>
</evidence>
<sequence>MNCLNIGEEMKKLQPLTIILIIAIYFSNLSLASPTFEVKLESMDARPGIYTLYEDEIKRIEINVTYNSLHNYTPEPAVNVTVKLNSEILWSVFSLKNRRIMIGKLLEWQYYPLWIPKGLESGDEIEVYNSKFTIIKAGDEIIATNGSLTLKYDSFSGVMTSGDFLIKGEKFRVTMKSTNMKLRKRQFKDMYMDWETLTQHLMQLNGTYHDVLKVYALAESCLGRQIWVCEINARKNEEAVIVIDGGMHGSEAISVKAAVYVLDNILEHYETIEELDRISLVIIPMLNPDGVEASKFLPPKPRIMLKYARCNARGVDLNRNFMYAWEAGGSDNYESPTFRGLSPETEPEVKMLLNLFKARNVIFYINLHSGVSATLIPGYTANPYVQLYEYEIATGIANIFNHEVYMGKIYGGAANWIIFAYEKTALSIIIELYGDKEQLDVDWFYFYNPHDIQTVQDICDKTYYSVLYILKNAEKWVKEAEEIKAEQKMQLEITIISIVLVIGFAVIIIYKQFRKLEKQSIKGQHLHPNHPGIQAP</sequence>
<keyword evidence="7" id="KW-0812">Transmembrane</keyword>
<dbReference type="PROSITE" id="PS52035">
    <property type="entry name" value="PEPTIDASE_M14"/>
    <property type="match status" value="1"/>
</dbReference>
<dbReference type="PANTHER" id="PTHR11705:SF143">
    <property type="entry name" value="SLL0236 PROTEIN"/>
    <property type="match status" value="1"/>
</dbReference>
<gene>
    <name evidence="9" type="ORF">DRJ26_03650</name>
</gene>
<accession>A0A497F1U0</accession>
<evidence type="ECO:0000256" key="5">
    <source>
        <dbReference type="ARBA" id="ARBA00022833"/>
    </source>
</evidence>
<comment type="cofactor">
    <cofactor evidence="1">
        <name>Zn(2+)</name>
        <dbReference type="ChEBI" id="CHEBI:29105"/>
    </cofactor>
</comment>
<keyword evidence="5" id="KW-0862">Zinc</keyword>
<dbReference type="Gene3D" id="3.40.630.10">
    <property type="entry name" value="Zn peptidases"/>
    <property type="match status" value="1"/>
</dbReference>